<keyword evidence="2" id="KW-1185">Reference proteome</keyword>
<protein>
    <submittedName>
        <fullName evidence="1">Uncharacterized protein</fullName>
    </submittedName>
</protein>
<dbReference type="EMBL" id="CAMPGE010028070">
    <property type="protein sequence ID" value="CAI2385626.1"/>
    <property type="molecule type" value="Genomic_DNA"/>
</dbReference>
<evidence type="ECO:0000313" key="1">
    <source>
        <dbReference type="EMBL" id="CAI2385626.1"/>
    </source>
</evidence>
<accession>A0AAD2DAR9</accession>
<evidence type="ECO:0000313" key="2">
    <source>
        <dbReference type="Proteomes" id="UP001295684"/>
    </source>
</evidence>
<name>A0AAD2DAR9_EUPCR</name>
<dbReference type="AlphaFoldDB" id="A0AAD2DAR9"/>
<comment type="caution">
    <text evidence="1">The sequence shown here is derived from an EMBL/GenBank/DDBJ whole genome shotgun (WGS) entry which is preliminary data.</text>
</comment>
<proteinExistence type="predicted"/>
<sequence length="54" mass="6296">MEITTGVISINGITEIFLEGKFQKLMIPLQNVTNIEYKFPKIFYLIPISLFLFQ</sequence>
<dbReference type="Proteomes" id="UP001295684">
    <property type="component" value="Unassembled WGS sequence"/>
</dbReference>
<gene>
    <name evidence="1" type="ORF">ECRASSUSDP1_LOCUS27206</name>
</gene>
<organism evidence="1 2">
    <name type="scientific">Euplotes crassus</name>
    <dbReference type="NCBI Taxonomy" id="5936"/>
    <lineage>
        <taxon>Eukaryota</taxon>
        <taxon>Sar</taxon>
        <taxon>Alveolata</taxon>
        <taxon>Ciliophora</taxon>
        <taxon>Intramacronucleata</taxon>
        <taxon>Spirotrichea</taxon>
        <taxon>Hypotrichia</taxon>
        <taxon>Euplotida</taxon>
        <taxon>Euplotidae</taxon>
        <taxon>Moneuplotes</taxon>
    </lineage>
</organism>
<reference evidence="1" key="1">
    <citation type="submission" date="2023-07" db="EMBL/GenBank/DDBJ databases">
        <authorList>
            <consortium name="AG Swart"/>
            <person name="Singh M."/>
            <person name="Singh A."/>
            <person name="Seah K."/>
            <person name="Emmerich C."/>
        </authorList>
    </citation>
    <scope>NUCLEOTIDE SEQUENCE</scope>
    <source>
        <strain evidence="1">DP1</strain>
    </source>
</reference>